<evidence type="ECO:0000259" key="2">
    <source>
        <dbReference type="Pfam" id="PF12120"/>
    </source>
</evidence>
<accession>A0ABV9MME8</accession>
<evidence type="ECO:0000313" key="3">
    <source>
        <dbReference type="EMBL" id="MFC4717157.1"/>
    </source>
</evidence>
<feature type="domain" description="Rifampin ADP-ribosyltransferase" evidence="2">
    <location>
        <begin position="3"/>
        <end position="52"/>
    </location>
</feature>
<evidence type="ECO:0000256" key="1">
    <source>
        <dbReference type="SAM" id="MobiDB-lite"/>
    </source>
</evidence>
<evidence type="ECO:0000313" key="4">
    <source>
        <dbReference type="Proteomes" id="UP001595884"/>
    </source>
</evidence>
<feature type="compositionally biased region" description="Basic and acidic residues" evidence="1">
    <location>
        <begin position="24"/>
        <end position="33"/>
    </location>
</feature>
<organism evidence="3 4">
    <name type="scientific">Glutamicibacter bergerei</name>
    <dbReference type="NCBI Taxonomy" id="256702"/>
    <lineage>
        <taxon>Bacteria</taxon>
        <taxon>Bacillati</taxon>
        <taxon>Actinomycetota</taxon>
        <taxon>Actinomycetes</taxon>
        <taxon>Micrococcales</taxon>
        <taxon>Micrococcaceae</taxon>
        <taxon>Glutamicibacter</taxon>
    </lineage>
</organism>
<dbReference type="InterPro" id="IPR021975">
    <property type="entry name" value="Rifampin_Arr"/>
</dbReference>
<feature type="region of interest" description="Disordered" evidence="1">
    <location>
        <begin position="13"/>
        <end position="33"/>
    </location>
</feature>
<protein>
    <submittedName>
        <fullName evidence="3">NAD(+)--rifampin ADP-ribosyltransferase</fullName>
    </submittedName>
</protein>
<dbReference type="Proteomes" id="UP001595884">
    <property type="component" value="Unassembled WGS sequence"/>
</dbReference>
<reference evidence="4" key="1">
    <citation type="journal article" date="2019" name="Int. J. Syst. Evol. Microbiol.">
        <title>The Global Catalogue of Microorganisms (GCM) 10K type strain sequencing project: providing services to taxonomists for standard genome sequencing and annotation.</title>
        <authorList>
            <consortium name="The Broad Institute Genomics Platform"/>
            <consortium name="The Broad Institute Genome Sequencing Center for Infectious Disease"/>
            <person name="Wu L."/>
            <person name="Ma J."/>
        </authorList>
    </citation>
    <scope>NUCLEOTIDE SEQUENCE [LARGE SCALE GENOMIC DNA]</scope>
    <source>
        <strain evidence="4">CGMCC 1.12849</strain>
    </source>
</reference>
<dbReference type="Pfam" id="PF12120">
    <property type="entry name" value="Arr-ms"/>
    <property type="match status" value="1"/>
</dbReference>
<name>A0ABV9MME8_9MICC</name>
<keyword evidence="4" id="KW-1185">Reference proteome</keyword>
<proteinExistence type="predicted"/>
<dbReference type="InterPro" id="IPR038611">
    <property type="entry name" value="Arr_sf"/>
</dbReference>
<dbReference type="EMBL" id="JBHSHE010000062">
    <property type="protein sequence ID" value="MFC4717157.1"/>
    <property type="molecule type" value="Genomic_DNA"/>
</dbReference>
<dbReference type="Gene3D" id="3.20.170.40">
    <property type="entry name" value="Rifampin ADP-ribosyltransferase domain"/>
    <property type="match status" value="1"/>
</dbReference>
<dbReference type="RefSeq" id="WP_382412338.1">
    <property type="nucleotide sequence ID" value="NZ_BAAAVQ010000040.1"/>
</dbReference>
<gene>
    <name evidence="3" type="ORF">ACFO7V_13575</name>
</gene>
<comment type="caution">
    <text evidence="3">The sequence shown here is derived from an EMBL/GenBank/DDBJ whole genome shotgun (WGS) entry which is preliminary data.</text>
</comment>
<sequence length="80" mass="9156">MDGIAHVYEVEVEPTGAYEDDPNATDKDFPGNTTRSDRRIALVRVIREVYNWTRLRSEALQAWRERIPRISDGPGAEVIN</sequence>